<dbReference type="GO" id="GO:0071281">
    <property type="term" value="P:cellular response to iron ion"/>
    <property type="evidence" value="ECO:0007669"/>
    <property type="project" value="TreeGrafter"/>
</dbReference>
<dbReference type="PANTHER" id="PTHR30535:SF34">
    <property type="entry name" value="MOLYBDATE-BINDING PROTEIN MOLA"/>
    <property type="match status" value="1"/>
</dbReference>
<reference evidence="4" key="1">
    <citation type="submission" date="2020-10" db="EMBL/GenBank/DDBJ databases">
        <title>Connecting structure to function with the recovery of over 1000 high-quality activated sludge metagenome-assembled genomes encoding full-length rRNA genes using long-read sequencing.</title>
        <authorList>
            <person name="Singleton C.M."/>
            <person name="Petriglieri F."/>
            <person name="Kristensen J.M."/>
            <person name="Kirkegaard R.H."/>
            <person name="Michaelsen T.Y."/>
            <person name="Andersen M.H."/>
            <person name="Karst S.M."/>
            <person name="Dueholm M.S."/>
            <person name="Nielsen P.H."/>
            <person name="Albertsen M."/>
        </authorList>
    </citation>
    <scope>NUCLEOTIDE SEQUENCE</scope>
    <source>
        <strain evidence="4">OdNE_18-Q3-R46-58_BAT3C.305</strain>
    </source>
</reference>
<dbReference type="EMBL" id="JADKBR010000005">
    <property type="protein sequence ID" value="MBK8890221.1"/>
    <property type="molecule type" value="Genomic_DNA"/>
</dbReference>
<feature type="chain" id="PRO_5038471036" evidence="2">
    <location>
        <begin position="22"/>
        <end position="314"/>
    </location>
</feature>
<dbReference type="Pfam" id="PF01497">
    <property type="entry name" value="Peripla_BP_2"/>
    <property type="match status" value="1"/>
</dbReference>
<evidence type="ECO:0000256" key="1">
    <source>
        <dbReference type="ARBA" id="ARBA00022729"/>
    </source>
</evidence>
<dbReference type="InterPro" id="IPR050902">
    <property type="entry name" value="ABC_Transporter_SBP"/>
</dbReference>
<feature type="signal peptide" evidence="2">
    <location>
        <begin position="1"/>
        <end position="21"/>
    </location>
</feature>
<accession>A0A9D7LMA4</accession>
<keyword evidence="1 2" id="KW-0732">Signal</keyword>
<evidence type="ECO:0000313" key="4">
    <source>
        <dbReference type="EMBL" id="MBK8890221.1"/>
    </source>
</evidence>
<proteinExistence type="predicted"/>
<name>A0A9D7LMA4_9RHOO</name>
<dbReference type="CDD" id="cd01144">
    <property type="entry name" value="BtuF"/>
    <property type="match status" value="1"/>
</dbReference>
<dbReference type="PANTHER" id="PTHR30535">
    <property type="entry name" value="VITAMIN B12-BINDING PROTEIN"/>
    <property type="match status" value="1"/>
</dbReference>
<evidence type="ECO:0000313" key="5">
    <source>
        <dbReference type="Proteomes" id="UP000808146"/>
    </source>
</evidence>
<dbReference type="Gene3D" id="3.40.50.1980">
    <property type="entry name" value="Nitrogenase molybdenum iron protein domain"/>
    <property type="match status" value="2"/>
</dbReference>
<comment type="caution">
    <text evidence="4">The sequence shown here is derived from an EMBL/GenBank/DDBJ whole genome shotgun (WGS) entry which is preliminary data.</text>
</comment>
<organism evidence="4 5">
    <name type="scientific">Candidatus Dechloromonas phosphorivorans</name>
    <dbReference type="NCBI Taxonomy" id="2899244"/>
    <lineage>
        <taxon>Bacteria</taxon>
        <taxon>Pseudomonadati</taxon>
        <taxon>Pseudomonadota</taxon>
        <taxon>Betaproteobacteria</taxon>
        <taxon>Rhodocyclales</taxon>
        <taxon>Azonexaceae</taxon>
        <taxon>Dechloromonas</taxon>
    </lineage>
</organism>
<sequence>MNIRRLKIGHFWLLTPGPAVASMVATLALLSTAHAELVFKDDSGHEVRLKGPAKRIITLAPHATEMLYAAGAGDRLIGTVEYSDYPPAAKKVPRVGSYDRFDLEAISALKPDLIIAWETGNPAAPVEKLKALGLTVYASQPNRMEDVAGQLERLGQLAGTEPVANQAAERFRQRLAGLRAGNAGKPKVRVFYQIWTPPLMTVGGPQIITSAIELCGGENVFGNLKQMSPTISVEAVLEANPEVIVATGMGDGRPEWLNDWNKWTRMTAVRRGNLFHINPDIMQRHTPRILDGAAQLCADLDIARSRRPTGERPK</sequence>
<gene>
    <name evidence="4" type="ORF">IPN75_07350</name>
</gene>
<dbReference type="Proteomes" id="UP000808146">
    <property type="component" value="Unassembled WGS sequence"/>
</dbReference>
<feature type="domain" description="Fe/B12 periplasmic-binding" evidence="3">
    <location>
        <begin position="55"/>
        <end position="305"/>
    </location>
</feature>
<dbReference type="InterPro" id="IPR054828">
    <property type="entry name" value="Vit_B12_bind_prot"/>
</dbReference>
<evidence type="ECO:0000256" key="2">
    <source>
        <dbReference type="SAM" id="SignalP"/>
    </source>
</evidence>
<dbReference type="InterPro" id="IPR002491">
    <property type="entry name" value="ABC_transptr_periplasmic_BD"/>
</dbReference>
<dbReference type="SUPFAM" id="SSF53807">
    <property type="entry name" value="Helical backbone' metal receptor"/>
    <property type="match status" value="1"/>
</dbReference>
<dbReference type="AlphaFoldDB" id="A0A9D7LMA4"/>
<evidence type="ECO:0000259" key="3">
    <source>
        <dbReference type="PROSITE" id="PS50983"/>
    </source>
</evidence>
<dbReference type="NCBIfam" id="NF038402">
    <property type="entry name" value="TroA_like"/>
    <property type="match status" value="1"/>
</dbReference>
<protein>
    <submittedName>
        <fullName evidence="4">Cobalamin-binding protein</fullName>
    </submittedName>
</protein>
<dbReference type="PROSITE" id="PS50983">
    <property type="entry name" value="FE_B12_PBP"/>
    <property type="match status" value="1"/>
</dbReference>